<name>A0A5B8RSQ2_9BURK</name>
<evidence type="ECO:0000259" key="11">
    <source>
        <dbReference type="PROSITE" id="PS51161"/>
    </source>
</evidence>
<keyword evidence="6 10" id="KW-0560">Oxidoreductase</keyword>
<dbReference type="InterPro" id="IPR000788">
    <property type="entry name" value="RNR_lg_C"/>
</dbReference>
<evidence type="ECO:0000256" key="3">
    <source>
        <dbReference type="ARBA" id="ARBA00022533"/>
    </source>
</evidence>
<dbReference type="GO" id="GO:0004748">
    <property type="term" value="F:ribonucleoside-diphosphate reductase activity, thioredoxin disulfide as acceptor"/>
    <property type="evidence" value="ECO:0007669"/>
    <property type="project" value="UniProtKB-EC"/>
</dbReference>
<keyword evidence="5 9" id="KW-0067">ATP-binding</keyword>
<keyword evidence="3" id="KW-0021">Allosteric enzyme</keyword>
<sequence>MIESVTKRDGRVEPFTPSKLNGWGEWAAKALGPDMDWSSVVLETVTDMPEQVTTTMLQQQLIKNCLQSDSWLYNRMAGRLYAALMHKEVHGVFMPTVLQLHRRLQKLGYMEVLDYSDEEYAEVEKLIDHDRDYSYAHYQLHTHLSKYAIADRVKNRIYETSQFIYMRMAMALAVDQPRERRMHDVARFYEHLSMNRINAPTPNHINLGTPLRGYASCCLYTTADSARSIAVGNHIAYTMTYMSAGIGSHMNLRSVNDPVRGGVIRHQGKLPYLRAVVSEVKSSLQNGRGGACTSYFSIYDPEIETLLRLKNPMSTEDKKIRGMDYSWGSNRLFARKVARNEDIFLFNSFTAPDLYEALYSNDEERFEQLYQKYEKNPLFPKRFVNARELLITACNEWNETGRIYEHNIHEMNRHTPFKETIYSSNLCSEIDLPTGAYNHITEIYQDADVSFVEFEDEEGGTHRLSGAHAVRTGRGMVYPLELREGDEVNGVTVQKILQRSSPEVATCNLAGICVDNIESDAQYEEVAYYALLMIDKCIHLAEYELPHIGYTSKARLNAGVGILGLAHLMAREHKRYTTAEGKQFIHLAAERHFYHLVRASLRLGKELGNAPWMHKTRWPEGWMPLDTYNRNVDQIADFTNHYDWDALRLEVVANGGIRNSVLAAHMPTETSANASGTTNGVYPIRELTMIKTDNQRVNYWAAPEGEELAEWYESAWNIPARDMTEAYAIIQKWTDQGISADFYRKVIGDAFIGSSEMIRDYLYRIKMGLKSKYYMNQKTSAGFKPLNEAEAERKELVDRMVGSAMAAADKKEGAGSTDSDAAATVSVLDADPECNGSCTL</sequence>
<keyword evidence="13" id="KW-1185">Reference proteome</keyword>
<gene>
    <name evidence="12" type="ORF">FOZ74_01055</name>
</gene>
<keyword evidence="4 9" id="KW-0547">Nucleotide-binding</keyword>
<comment type="catalytic activity">
    <reaction evidence="8 10">
        <text>a 2'-deoxyribonucleoside 5'-diphosphate + [thioredoxin]-disulfide + H2O = a ribonucleoside 5'-diphosphate + [thioredoxin]-dithiol</text>
        <dbReference type="Rhea" id="RHEA:23252"/>
        <dbReference type="Rhea" id="RHEA-COMP:10698"/>
        <dbReference type="Rhea" id="RHEA-COMP:10700"/>
        <dbReference type="ChEBI" id="CHEBI:15377"/>
        <dbReference type="ChEBI" id="CHEBI:29950"/>
        <dbReference type="ChEBI" id="CHEBI:50058"/>
        <dbReference type="ChEBI" id="CHEBI:57930"/>
        <dbReference type="ChEBI" id="CHEBI:73316"/>
        <dbReference type="EC" id="1.17.4.1"/>
    </reaction>
</comment>
<dbReference type="KEGG" id="cof:FOZ74_01055"/>
<dbReference type="PROSITE" id="PS51161">
    <property type="entry name" value="ATP_CONE"/>
    <property type="match status" value="1"/>
</dbReference>
<comment type="similarity">
    <text evidence="1 10">Belongs to the ribonucleoside diphosphate reductase large chain family.</text>
</comment>
<accession>A0A5B8RSQ2</accession>
<dbReference type="PANTHER" id="PTHR11573">
    <property type="entry name" value="RIBONUCLEOSIDE-DIPHOSPHATE REDUCTASE LARGE CHAIN"/>
    <property type="match status" value="1"/>
</dbReference>
<dbReference type="GO" id="GO:0009263">
    <property type="term" value="P:deoxyribonucleotide biosynthetic process"/>
    <property type="evidence" value="ECO:0007669"/>
    <property type="project" value="UniProtKB-KW"/>
</dbReference>
<dbReference type="OrthoDB" id="9762933at2"/>
<organism evidence="12 13">
    <name type="scientific">Comamonas flocculans</name>
    <dbReference type="NCBI Taxonomy" id="2597701"/>
    <lineage>
        <taxon>Bacteria</taxon>
        <taxon>Pseudomonadati</taxon>
        <taxon>Pseudomonadota</taxon>
        <taxon>Betaproteobacteria</taxon>
        <taxon>Burkholderiales</taxon>
        <taxon>Comamonadaceae</taxon>
        <taxon>Comamonas</taxon>
    </lineage>
</organism>
<dbReference type="GO" id="GO:0005971">
    <property type="term" value="C:ribonucleoside-diphosphate reductase complex"/>
    <property type="evidence" value="ECO:0007669"/>
    <property type="project" value="TreeGrafter"/>
</dbReference>
<evidence type="ECO:0000256" key="4">
    <source>
        <dbReference type="ARBA" id="ARBA00022741"/>
    </source>
</evidence>
<proteinExistence type="inferred from homology"/>
<evidence type="ECO:0000256" key="1">
    <source>
        <dbReference type="ARBA" id="ARBA00010406"/>
    </source>
</evidence>
<evidence type="ECO:0000256" key="7">
    <source>
        <dbReference type="ARBA" id="ARBA00023116"/>
    </source>
</evidence>
<evidence type="ECO:0000256" key="8">
    <source>
        <dbReference type="ARBA" id="ARBA00047754"/>
    </source>
</evidence>
<dbReference type="SUPFAM" id="SSF51998">
    <property type="entry name" value="PFL-like glycyl radical enzymes"/>
    <property type="match status" value="1"/>
</dbReference>
<dbReference type="InterPro" id="IPR039718">
    <property type="entry name" value="Rrm1"/>
</dbReference>
<dbReference type="EMBL" id="CP042344">
    <property type="protein sequence ID" value="QEA11742.1"/>
    <property type="molecule type" value="Genomic_DNA"/>
</dbReference>
<dbReference type="InterPro" id="IPR013509">
    <property type="entry name" value="RNR_lsu_N"/>
</dbReference>
<dbReference type="SUPFAM" id="SSF48168">
    <property type="entry name" value="R1 subunit of ribonucleotide reductase, N-terminal domain"/>
    <property type="match status" value="1"/>
</dbReference>
<evidence type="ECO:0000256" key="9">
    <source>
        <dbReference type="PROSITE-ProRule" id="PRU00492"/>
    </source>
</evidence>
<dbReference type="NCBIfam" id="TIGR02506">
    <property type="entry name" value="NrdE_NrdA"/>
    <property type="match status" value="1"/>
</dbReference>
<keyword evidence="7 10" id="KW-0215">Deoxyribonucleotide synthesis</keyword>
<dbReference type="Pfam" id="PF00317">
    <property type="entry name" value="Ribonuc_red_lgN"/>
    <property type="match status" value="1"/>
</dbReference>
<dbReference type="InterPro" id="IPR005144">
    <property type="entry name" value="ATP-cone_dom"/>
</dbReference>
<dbReference type="AlphaFoldDB" id="A0A5B8RSQ2"/>
<dbReference type="Gene3D" id="3.20.70.20">
    <property type="match status" value="1"/>
</dbReference>
<dbReference type="Proteomes" id="UP000321199">
    <property type="component" value="Chromosome"/>
</dbReference>
<dbReference type="InterPro" id="IPR008926">
    <property type="entry name" value="RNR_R1-su_N"/>
</dbReference>
<dbReference type="RefSeq" id="WP_146911239.1">
    <property type="nucleotide sequence ID" value="NZ_CP042344.1"/>
</dbReference>
<evidence type="ECO:0000256" key="2">
    <source>
        <dbReference type="ARBA" id="ARBA00012274"/>
    </source>
</evidence>
<protein>
    <recommendedName>
        <fullName evidence="2 10">Ribonucleoside-diphosphate reductase</fullName>
        <ecNumber evidence="2 10">1.17.4.1</ecNumber>
    </recommendedName>
</protein>
<evidence type="ECO:0000256" key="6">
    <source>
        <dbReference type="ARBA" id="ARBA00023002"/>
    </source>
</evidence>
<dbReference type="Pfam" id="PF02867">
    <property type="entry name" value="Ribonuc_red_lgC"/>
    <property type="match status" value="1"/>
</dbReference>
<dbReference type="InterPro" id="IPR013346">
    <property type="entry name" value="NrdE_NrdA_C"/>
</dbReference>
<dbReference type="EC" id="1.17.4.1" evidence="2 10"/>
<dbReference type="GO" id="GO:0005524">
    <property type="term" value="F:ATP binding"/>
    <property type="evidence" value="ECO:0007669"/>
    <property type="project" value="UniProtKB-UniRule"/>
</dbReference>
<comment type="function">
    <text evidence="10">Provides the precursors necessary for DNA synthesis. Catalyzes the biosynthesis of deoxyribonucleotides from the corresponding ribonucleotides.</text>
</comment>
<evidence type="ECO:0000313" key="12">
    <source>
        <dbReference type="EMBL" id="QEA11742.1"/>
    </source>
</evidence>
<reference evidence="12 13" key="1">
    <citation type="submission" date="2019-07" db="EMBL/GenBank/DDBJ databases">
        <title>Complete genome sequence of Comamonas sp. NLF 7-7 isolated from livestock.</title>
        <authorList>
            <person name="Kim D.H."/>
            <person name="Kim J.G."/>
        </authorList>
    </citation>
    <scope>NUCLEOTIDE SEQUENCE [LARGE SCALE GENOMIC DNA]</scope>
    <source>
        <strain evidence="12 13">NLF 7-7</strain>
    </source>
</reference>
<dbReference type="PANTHER" id="PTHR11573:SF6">
    <property type="entry name" value="RIBONUCLEOSIDE-DIPHOSPHATE REDUCTASE LARGE SUBUNIT"/>
    <property type="match status" value="1"/>
</dbReference>
<evidence type="ECO:0000256" key="5">
    <source>
        <dbReference type="ARBA" id="ARBA00022840"/>
    </source>
</evidence>
<feature type="domain" description="ATP-cone" evidence="11">
    <location>
        <begin position="3"/>
        <end position="91"/>
    </location>
</feature>
<dbReference type="PRINTS" id="PR01183">
    <property type="entry name" value="RIBORDTASEM1"/>
</dbReference>
<evidence type="ECO:0000313" key="13">
    <source>
        <dbReference type="Proteomes" id="UP000321199"/>
    </source>
</evidence>
<dbReference type="UniPathway" id="UPA00326"/>
<evidence type="ECO:0000256" key="10">
    <source>
        <dbReference type="RuleBase" id="RU003410"/>
    </source>
</evidence>